<evidence type="ECO:0000256" key="1">
    <source>
        <dbReference type="SAM" id="MobiDB-lite"/>
    </source>
</evidence>
<evidence type="ECO:0000313" key="3">
    <source>
        <dbReference type="Proteomes" id="UP000250235"/>
    </source>
</evidence>
<feature type="region of interest" description="Disordered" evidence="1">
    <location>
        <begin position="45"/>
        <end position="97"/>
    </location>
</feature>
<dbReference type="Proteomes" id="UP000250235">
    <property type="component" value="Unassembled WGS sequence"/>
</dbReference>
<accession>A0A2Z7A9Q5</accession>
<name>A0A2Z7A9Q5_9LAMI</name>
<feature type="compositionally biased region" description="Polar residues" evidence="1">
    <location>
        <begin position="48"/>
        <end position="68"/>
    </location>
</feature>
<gene>
    <name evidence="2" type="ORF">F511_28666</name>
</gene>
<feature type="compositionally biased region" description="Basic and acidic residues" evidence="1">
    <location>
        <begin position="72"/>
        <end position="81"/>
    </location>
</feature>
<evidence type="ECO:0000313" key="2">
    <source>
        <dbReference type="EMBL" id="KZV18452.1"/>
    </source>
</evidence>
<dbReference type="AlphaFoldDB" id="A0A2Z7A9Q5"/>
<protein>
    <submittedName>
        <fullName evidence="2">Uncharacterized protein</fullName>
    </submittedName>
</protein>
<reference evidence="2 3" key="1">
    <citation type="journal article" date="2015" name="Proc. Natl. Acad. Sci. U.S.A.">
        <title>The resurrection genome of Boea hygrometrica: A blueprint for survival of dehydration.</title>
        <authorList>
            <person name="Xiao L."/>
            <person name="Yang G."/>
            <person name="Zhang L."/>
            <person name="Yang X."/>
            <person name="Zhao S."/>
            <person name="Ji Z."/>
            <person name="Zhou Q."/>
            <person name="Hu M."/>
            <person name="Wang Y."/>
            <person name="Chen M."/>
            <person name="Xu Y."/>
            <person name="Jin H."/>
            <person name="Xiao X."/>
            <person name="Hu G."/>
            <person name="Bao F."/>
            <person name="Hu Y."/>
            <person name="Wan P."/>
            <person name="Li L."/>
            <person name="Deng X."/>
            <person name="Kuang T."/>
            <person name="Xiang C."/>
            <person name="Zhu J.K."/>
            <person name="Oliver M.J."/>
            <person name="He Y."/>
        </authorList>
    </citation>
    <scope>NUCLEOTIDE SEQUENCE [LARGE SCALE GENOMIC DNA]</scope>
    <source>
        <strain evidence="3">cv. XS01</strain>
    </source>
</reference>
<keyword evidence="3" id="KW-1185">Reference proteome</keyword>
<sequence length="248" mass="27127">MRSVVASHGPGSNPRDNVICNAILLQSFPVLQIFGLQYLDRHRPPSSPKNLKFQNRSKTGPISHTGPKTSRAARDRPEPNPRRNQPSRHRRRLAGAAAATNKNFAAAARVAAHNIAPQRRNVARQRAMIARPARIQAPPIVRPAANLVSTSVALLARSGARPTKQHRREAALPAIGHRATICARLHGQRRDKARNVLATMRDGRSSFGRHSRDKRAASAHPARAMALVVAPPRAAALGYRRATIFRPS</sequence>
<dbReference type="EMBL" id="KV017455">
    <property type="protein sequence ID" value="KZV18452.1"/>
    <property type="molecule type" value="Genomic_DNA"/>
</dbReference>
<organism evidence="2 3">
    <name type="scientific">Dorcoceras hygrometricum</name>
    <dbReference type="NCBI Taxonomy" id="472368"/>
    <lineage>
        <taxon>Eukaryota</taxon>
        <taxon>Viridiplantae</taxon>
        <taxon>Streptophyta</taxon>
        <taxon>Embryophyta</taxon>
        <taxon>Tracheophyta</taxon>
        <taxon>Spermatophyta</taxon>
        <taxon>Magnoliopsida</taxon>
        <taxon>eudicotyledons</taxon>
        <taxon>Gunneridae</taxon>
        <taxon>Pentapetalae</taxon>
        <taxon>asterids</taxon>
        <taxon>lamiids</taxon>
        <taxon>Lamiales</taxon>
        <taxon>Gesneriaceae</taxon>
        <taxon>Didymocarpoideae</taxon>
        <taxon>Trichosporeae</taxon>
        <taxon>Loxocarpinae</taxon>
        <taxon>Dorcoceras</taxon>
    </lineage>
</organism>
<proteinExistence type="predicted"/>